<organism evidence="2 3">
    <name type="scientific">Vitrella brassicaformis (strain CCMP3155)</name>
    <dbReference type="NCBI Taxonomy" id="1169540"/>
    <lineage>
        <taxon>Eukaryota</taxon>
        <taxon>Sar</taxon>
        <taxon>Alveolata</taxon>
        <taxon>Colpodellida</taxon>
        <taxon>Vitrellaceae</taxon>
        <taxon>Vitrella</taxon>
    </lineage>
</organism>
<dbReference type="AlphaFoldDB" id="A0A0G4GAZ8"/>
<protein>
    <submittedName>
        <fullName evidence="2">Uncharacterized protein</fullName>
    </submittedName>
</protein>
<feature type="region of interest" description="Disordered" evidence="1">
    <location>
        <begin position="80"/>
        <end position="109"/>
    </location>
</feature>
<gene>
    <name evidence="2" type="ORF">Vbra_17329</name>
</gene>
<dbReference type="Proteomes" id="UP000041254">
    <property type="component" value="Unassembled WGS sequence"/>
</dbReference>
<evidence type="ECO:0000313" key="3">
    <source>
        <dbReference type="Proteomes" id="UP000041254"/>
    </source>
</evidence>
<accession>A0A0G4GAZ8</accession>
<dbReference type="InParanoid" id="A0A0G4GAZ8"/>
<feature type="compositionally biased region" description="Acidic residues" evidence="1">
    <location>
        <begin position="80"/>
        <end position="95"/>
    </location>
</feature>
<dbReference type="VEuPathDB" id="CryptoDB:Vbra_17329"/>
<dbReference type="EMBL" id="CDMY01000613">
    <property type="protein sequence ID" value="CEM26298.1"/>
    <property type="molecule type" value="Genomic_DNA"/>
</dbReference>
<sequence length="206" mass="22655">MSGSGSASPSRIPLQQIPEDFIFIPPQPENQQYAVVRGAPADPSSSQSSQGYVLWPYGRPGVPEERGTAFFVDDQEDIEGEEWDGPMFDDTEDVPVDNGSSDAGRTPTFDEIRRSTSIVVQGAAIINRLLSKCHPSDLQGLPLRPAPPHQLHHPHRRRVGQDVRTPHQGPPHGTEGQGGGGRPAAAQRVDRQQHDHHDHQQQQQQQ</sequence>
<reference evidence="2 3" key="1">
    <citation type="submission" date="2014-11" db="EMBL/GenBank/DDBJ databases">
        <authorList>
            <person name="Zhu J."/>
            <person name="Qi W."/>
            <person name="Song R."/>
        </authorList>
    </citation>
    <scope>NUCLEOTIDE SEQUENCE [LARGE SCALE GENOMIC DNA]</scope>
</reference>
<proteinExistence type="predicted"/>
<feature type="region of interest" description="Disordered" evidence="1">
    <location>
        <begin position="37"/>
        <end position="58"/>
    </location>
</feature>
<evidence type="ECO:0000313" key="2">
    <source>
        <dbReference type="EMBL" id="CEM26298.1"/>
    </source>
</evidence>
<feature type="compositionally biased region" description="Basic and acidic residues" evidence="1">
    <location>
        <begin position="188"/>
        <end position="200"/>
    </location>
</feature>
<keyword evidence="3" id="KW-1185">Reference proteome</keyword>
<evidence type="ECO:0000256" key="1">
    <source>
        <dbReference type="SAM" id="MobiDB-lite"/>
    </source>
</evidence>
<feature type="region of interest" description="Disordered" evidence="1">
    <location>
        <begin position="139"/>
        <end position="206"/>
    </location>
</feature>
<name>A0A0G4GAZ8_VITBC</name>